<evidence type="ECO:0000313" key="6">
    <source>
        <dbReference type="EMBL" id="OPA76911.1"/>
    </source>
</evidence>
<dbReference type="GO" id="GO:0016020">
    <property type="term" value="C:membrane"/>
    <property type="evidence" value="ECO:0007669"/>
    <property type="project" value="UniProtKB-SubCell"/>
</dbReference>
<sequence length="228" mass="23882">MNEIIEHPLLGITLTVLAYVIAIRLHRTIRFIHPILTSSILVILVLFLFRIPIASYEIGGDILKLVLGPATIALGVPIYKHRVLIHQHLKAILIAVTLGSITGIVSAAGLMALMGGTQALIRSVMPKSVSSPIAIELSHALGGDPNITALFTVITGLIGAIGGTTLLRKLGIRDVIAIGIAMGTAAHGFGTAKSFQDDELQGTLAGLAMGLAGVICSLLFIPILIWLG</sequence>
<feature type="transmembrane region" description="Helical" evidence="5">
    <location>
        <begin position="204"/>
        <end position="227"/>
    </location>
</feature>
<gene>
    <name evidence="6" type="ORF">BVG16_17330</name>
</gene>
<dbReference type="PANTHER" id="PTHR30249:SF0">
    <property type="entry name" value="PLASTIDAL GLYCOLATE_GLYCERATE TRANSLOCATOR 1, CHLOROPLASTIC"/>
    <property type="match status" value="1"/>
</dbReference>
<dbReference type="OrthoDB" id="9811701at2"/>
<reference evidence="6 7" key="1">
    <citation type="submission" date="2017-01" db="EMBL/GenBank/DDBJ databases">
        <title>Genome analysis of Paenibacillus selenitrireducens ES3-24.</title>
        <authorList>
            <person name="Xu D."/>
            <person name="Yao R."/>
            <person name="Zheng S."/>
        </authorList>
    </citation>
    <scope>NUCLEOTIDE SEQUENCE [LARGE SCALE GENOMIC DNA]</scope>
    <source>
        <strain evidence="6 7">ES3-24</strain>
    </source>
</reference>
<dbReference type="Proteomes" id="UP000190188">
    <property type="component" value="Unassembled WGS sequence"/>
</dbReference>
<evidence type="ECO:0000256" key="1">
    <source>
        <dbReference type="ARBA" id="ARBA00004141"/>
    </source>
</evidence>
<keyword evidence="4 5" id="KW-0472">Membrane</keyword>
<keyword evidence="3 5" id="KW-1133">Transmembrane helix</keyword>
<dbReference type="Pfam" id="PF04172">
    <property type="entry name" value="LrgB"/>
    <property type="match status" value="1"/>
</dbReference>
<accession>A0A1T2XAJ0</accession>
<dbReference type="EMBL" id="MSZX01000006">
    <property type="protein sequence ID" value="OPA76911.1"/>
    <property type="molecule type" value="Genomic_DNA"/>
</dbReference>
<dbReference type="STRING" id="1324314.BVG16_17330"/>
<comment type="caution">
    <text evidence="6">The sequence shown here is derived from an EMBL/GenBank/DDBJ whole genome shotgun (WGS) entry which is preliminary data.</text>
</comment>
<dbReference type="GO" id="GO:0016787">
    <property type="term" value="F:hydrolase activity"/>
    <property type="evidence" value="ECO:0007669"/>
    <property type="project" value="UniProtKB-KW"/>
</dbReference>
<keyword evidence="2 5" id="KW-0812">Transmembrane</keyword>
<evidence type="ECO:0000256" key="2">
    <source>
        <dbReference type="ARBA" id="ARBA00022692"/>
    </source>
</evidence>
<feature type="transmembrane region" description="Helical" evidence="5">
    <location>
        <begin position="147"/>
        <end position="167"/>
    </location>
</feature>
<feature type="transmembrane region" description="Helical" evidence="5">
    <location>
        <begin position="62"/>
        <end position="79"/>
    </location>
</feature>
<name>A0A1T2XAJ0_9BACL</name>
<keyword evidence="7" id="KW-1185">Reference proteome</keyword>
<feature type="transmembrane region" description="Helical" evidence="5">
    <location>
        <begin position="6"/>
        <end position="23"/>
    </location>
</feature>
<feature type="transmembrane region" description="Helical" evidence="5">
    <location>
        <begin position="174"/>
        <end position="192"/>
    </location>
</feature>
<keyword evidence="6" id="KW-0378">Hydrolase</keyword>
<dbReference type="AlphaFoldDB" id="A0A1T2XAJ0"/>
<feature type="transmembrane region" description="Helical" evidence="5">
    <location>
        <begin position="35"/>
        <end position="56"/>
    </location>
</feature>
<dbReference type="RefSeq" id="WP_078499991.1">
    <property type="nucleotide sequence ID" value="NZ_MSZX01000006.1"/>
</dbReference>
<evidence type="ECO:0000256" key="4">
    <source>
        <dbReference type="ARBA" id="ARBA00023136"/>
    </source>
</evidence>
<proteinExistence type="predicted"/>
<protein>
    <submittedName>
        <fullName evidence="6">Murein hydrolase effector protein LrgB</fullName>
    </submittedName>
</protein>
<organism evidence="6 7">
    <name type="scientific">Paenibacillus selenitireducens</name>
    <dbReference type="NCBI Taxonomy" id="1324314"/>
    <lineage>
        <taxon>Bacteria</taxon>
        <taxon>Bacillati</taxon>
        <taxon>Bacillota</taxon>
        <taxon>Bacilli</taxon>
        <taxon>Bacillales</taxon>
        <taxon>Paenibacillaceae</taxon>
        <taxon>Paenibacillus</taxon>
    </lineage>
</organism>
<comment type="subcellular location">
    <subcellularLocation>
        <location evidence="1">Membrane</location>
        <topology evidence="1">Multi-pass membrane protein</topology>
    </subcellularLocation>
</comment>
<feature type="transmembrane region" description="Helical" evidence="5">
    <location>
        <begin position="91"/>
        <end position="114"/>
    </location>
</feature>
<evidence type="ECO:0000313" key="7">
    <source>
        <dbReference type="Proteomes" id="UP000190188"/>
    </source>
</evidence>
<dbReference type="PANTHER" id="PTHR30249">
    <property type="entry name" value="PUTATIVE SEROTONIN TRANSPORTER"/>
    <property type="match status" value="1"/>
</dbReference>
<dbReference type="InterPro" id="IPR007300">
    <property type="entry name" value="CidB/LrgB"/>
</dbReference>
<evidence type="ECO:0000256" key="3">
    <source>
        <dbReference type="ARBA" id="ARBA00022989"/>
    </source>
</evidence>
<evidence type="ECO:0000256" key="5">
    <source>
        <dbReference type="SAM" id="Phobius"/>
    </source>
</evidence>